<evidence type="ECO:0000313" key="1">
    <source>
        <dbReference type="EMBL" id="MDQ0930957.1"/>
    </source>
</evidence>
<organism evidence="1 2">
    <name type="scientific">Streptomyces turgidiscabies</name>
    <dbReference type="NCBI Taxonomy" id="85558"/>
    <lineage>
        <taxon>Bacteria</taxon>
        <taxon>Bacillati</taxon>
        <taxon>Actinomycetota</taxon>
        <taxon>Actinomycetes</taxon>
        <taxon>Kitasatosporales</taxon>
        <taxon>Streptomycetaceae</taxon>
        <taxon>Streptomyces</taxon>
    </lineage>
</organism>
<evidence type="ECO:0000313" key="2">
    <source>
        <dbReference type="Proteomes" id="UP001223072"/>
    </source>
</evidence>
<protein>
    <submittedName>
        <fullName evidence="1">Uncharacterized protein</fullName>
    </submittedName>
</protein>
<sequence length="97" mass="9708">MADGARDGGAGADVRRATWGMVQDGSCAYRLALRPRALGGVVAGAGWVAQHLTGVVLHVVAGLLVGHARCSPWPGSGFGGEASVVPGVRAMRVGCSV</sequence>
<dbReference type="EMBL" id="JAUSZS010000002">
    <property type="protein sequence ID" value="MDQ0930957.1"/>
    <property type="molecule type" value="Genomic_DNA"/>
</dbReference>
<accession>A0ABU0RG39</accession>
<reference evidence="1 2" key="1">
    <citation type="submission" date="2023-07" db="EMBL/GenBank/DDBJ databases">
        <title>Comparative genomics of wheat-associated soil bacteria to identify genetic determinants of phenazine resistance.</title>
        <authorList>
            <person name="Mouncey N."/>
        </authorList>
    </citation>
    <scope>NUCLEOTIDE SEQUENCE [LARGE SCALE GENOMIC DNA]</scope>
    <source>
        <strain evidence="1 2">W2I16</strain>
    </source>
</reference>
<keyword evidence="2" id="KW-1185">Reference proteome</keyword>
<dbReference type="RefSeq" id="WP_307625096.1">
    <property type="nucleotide sequence ID" value="NZ_JAUSZS010000002.1"/>
</dbReference>
<comment type="caution">
    <text evidence="1">The sequence shown here is derived from an EMBL/GenBank/DDBJ whole genome shotgun (WGS) entry which is preliminary data.</text>
</comment>
<name>A0ABU0RG39_9ACTN</name>
<gene>
    <name evidence="1" type="ORF">QFZ49_000864</name>
</gene>
<dbReference type="Proteomes" id="UP001223072">
    <property type="component" value="Unassembled WGS sequence"/>
</dbReference>
<proteinExistence type="predicted"/>